<reference evidence="1 2" key="1">
    <citation type="journal article" date="2014" name="Int. J. Syst. Evol. Microbiol.">
        <title>Listeria floridensis sp. nov., Listeria aquatica sp. nov., Listeria cornellensis sp. nov., Listeria riparia sp. nov. and Listeria grandensis sp. nov., from agricultural and natural environments.</title>
        <authorList>
            <person name="den Bakker H.C."/>
            <person name="Warchocki S."/>
            <person name="Wright E.M."/>
            <person name="Allred A.F."/>
            <person name="Ahlstrom C."/>
            <person name="Manuel C.S."/>
            <person name="Stasiewicz M.J."/>
            <person name="Burrell A."/>
            <person name="Roof S."/>
            <person name="Strawn L."/>
            <person name="Fortes E.D."/>
            <person name="Nightingale K.K."/>
            <person name="Kephart D."/>
            <person name="Wiedmann M."/>
        </authorList>
    </citation>
    <scope>NUCLEOTIDE SEQUENCE [LARGE SCALE GENOMIC DNA]</scope>
    <source>
        <strain evidence="1 2">FSL S10-1187</strain>
    </source>
</reference>
<keyword evidence="2" id="KW-1185">Reference proteome</keyword>
<dbReference type="RefSeq" id="WP_036096502.1">
    <property type="nucleotide sequence ID" value="NZ_AODF01000007.1"/>
</dbReference>
<organism evidence="1 2">
    <name type="scientific">Listeria floridensis FSL S10-1187</name>
    <dbReference type="NCBI Taxonomy" id="1265817"/>
    <lineage>
        <taxon>Bacteria</taxon>
        <taxon>Bacillati</taxon>
        <taxon>Bacillota</taxon>
        <taxon>Bacilli</taxon>
        <taxon>Bacillales</taxon>
        <taxon>Listeriaceae</taxon>
        <taxon>Listeria</taxon>
    </lineage>
</organism>
<name>A0ABP3AZT8_9LIST</name>
<evidence type="ECO:0000313" key="2">
    <source>
        <dbReference type="Proteomes" id="UP000019249"/>
    </source>
</evidence>
<sequence>MFNNFLTIKEVGIILGFKKSASQKVISELNAELRDKGYRTIQGKINKDYFAERYFLNVEDIEKMLKESIDYELQTN</sequence>
<comment type="caution">
    <text evidence="1">The sequence shown here is derived from an EMBL/GenBank/DDBJ whole genome shotgun (WGS) entry which is preliminary data.</text>
</comment>
<proteinExistence type="predicted"/>
<gene>
    <name evidence="1" type="ORF">MFLO_04255</name>
</gene>
<dbReference type="Proteomes" id="UP000019249">
    <property type="component" value="Unassembled WGS sequence"/>
</dbReference>
<dbReference type="EMBL" id="AODF01000007">
    <property type="protein sequence ID" value="EUJ33124.1"/>
    <property type="molecule type" value="Genomic_DNA"/>
</dbReference>
<evidence type="ECO:0000313" key="1">
    <source>
        <dbReference type="EMBL" id="EUJ33124.1"/>
    </source>
</evidence>
<accession>A0ABP3AZT8</accession>
<protein>
    <submittedName>
        <fullName evidence="1">Transcriptional regulator</fullName>
    </submittedName>
</protein>